<dbReference type="PANTHER" id="PTHR38659">
    <property type="entry name" value="METAL-DEPENDENT PHOSPHOHYDROLASE"/>
    <property type="match status" value="1"/>
</dbReference>
<dbReference type="Proteomes" id="UP000034539">
    <property type="component" value="Unassembled WGS sequence"/>
</dbReference>
<dbReference type="PANTHER" id="PTHR38659:SF1">
    <property type="entry name" value="METAL DEPENDENT PHOSPHOHYDROLASE"/>
    <property type="match status" value="1"/>
</dbReference>
<dbReference type="NCBIfam" id="TIGR00277">
    <property type="entry name" value="HDIG"/>
    <property type="match status" value="1"/>
</dbReference>
<proteinExistence type="predicted"/>
<dbReference type="EMBL" id="LBXN01000002">
    <property type="protein sequence ID" value="KKR34365.1"/>
    <property type="molecule type" value="Genomic_DNA"/>
</dbReference>
<reference evidence="2 3" key="1">
    <citation type="journal article" date="2015" name="Nature">
        <title>rRNA introns, odd ribosomes, and small enigmatic genomes across a large radiation of phyla.</title>
        <authorList>
            <person name="Brown C.T."/>
            <person name="Hug L.A."/>
            <person name="Thomas B.C."/>
            <person name="Sharon I."/>
            <person name="Castelle C.J."/>
            <person name="Singh A."/>
            <person name="Wilkins M.J."/>
            <person name="Williams K.H."/>
            <person name="Banfield J.F."/>
        </authorList>
    </citation>
    <scope>NUCLEOTIDE SEQUENCE [LARGE SCALE GENOMIC DNA]</scope>
</reference>
<evidence type="ECO:0000313" key="3">
    <source>
        <dbReference type="Proteomes" id="UP000034539"/>
    </source>
</evidence>
<protein>
    <submittedName>
        <fullName evidence="2">Metal dependent phosphohydrolase</fullName>
    </submittedName>
</protein>
<accession>A0A0G0SI65</accession>
<sequence length="198" mass="22390">MFTYDQARELLYTHIQNQNLRRHCYAVAAVMEALAKELRTKNSELNTEDFDEERWEIAGLVHDADYEETKSDTSKHVLTVIPWLKEAGADEKIIEAVLAHGWKFVEGCPEPKNHMEWSLYCCDELTGFIIAVALVRPEKKLAVVTVDSVLSKFPKKAFAAAVDREQIGMCEEKLGIPLPDFVGIALHAMQSISRELGL</sequence>
<evidence type="ECO:0000259" key="1">
    <source>
        <dbReference type="Pfam" id="PF01966"/>
    </source>
</evidence>
<dbReference type="Gene3D" id="1.10.3210.10">
    <property type="entry name" value="Hypothetical protein af1432"/>
    <property type="match status" value="1"/>
</dbReference>
<dbReference type="InterPro" id="IPR006675">
    <property type="entry name" value="HDIG_dom"/>
</dbReference>
<dbReference type="InterPro" id="IPR006674">
    <property type="entry name" value="HD_domain"/>
</dbReference>
<organism evidence="2 3">
    <name type="scientific">Candidatus Gottesmanbacteria bacterium GW2011_GWC2_39_8</name>
    <dbReference type="NCBI Taxonomy" id="1618450"/>
    <lineage>
        <taxon>Bacteria</taxon>
        <taxon>Candidatus Gottesmaniibacteriota</taxon>
    </lineage>
</organism>
<comment type="caution">
    <text evidence="2">The sequence shown here is derived from an EMBL/GenBank/DDBJ whole genome shotgun (WGS) entry which is preliminary data.</text>
</comment>
<gene>
    <name evidence="2" type="ORF">UT63_C0002G0010</name>
</gene>
<dbReference type="SUPFAM" id="SSF109604">
    <property type="entry name" value="HD-domain/PDEase-like"/>
    <property type="match status" value="1"/>
</dbReference>
<dbReference type="GO" id="GO:0016787">
    <property type="term" value="F:hydrolase activity"/>
    <property type="evidence" value="ECO:0007669"/>
    <property type="project" value="UniProtKB-KW"/>
</dbReference>
<name>A0A0G0SI65_9BACT</name>
<evidence type="ECO:0000313" key="2">
    <source>
        <dbReference type="EMBL" id="KKR34365.1"/>
    </source>
</evidence>
<feature type="domain" description="HD" evidence="1">
    <location>
        <begin position="22"/>
        <end position="100"/>
    </location>
</feature>
<dbReference type="AlphaFoldDB" id="A0A0G0SI65"/>
<keyword evidence="2" id="KW-0378">Hydrolase</keyword>
<dbReference type="Pfam" id="PF01966">
    <property type="entry name" value="HD"/>
    <property type="match status" value="1"/>
</dbReference>